<dbReference type="EMBL" id="LS483429">
    <property type="protein sequence ID" value="SQH36811.1"/>
    <property type="molecule type" value="Genomic_DNA"/>
</dbReference>
<gene>
    <name evidence="5" type="ORF">NCTC8502_01022</name>
</gene>
<keyword evidence="3" id="KW-0238">DNA-binding</keyword>
<dbReference type="RefSeq" id="WP_111723562.1">
    <property type="nucleotide sequence ID" value="NZ_CP082857.1"/>
</dbReference>
<protein>
    <submittedName>
        <fullName evidence="5">Type I restriction-modification system</fullName>
    </submittedName>
</protein>
<proteinExistence type="inferred from homology"/>
<reference evidence="5 6" key="1">
    <citation type="submission" date="2018-06" db="EMBL/GenBank/DDBJ databases">
        <authorList>
            <consortium name="Pathogen Informatics"/>
            <person name="Doyle S."/>
        </authorList>
    </citation>
    <scope>NUCLEOTIDE SEQUENCE [LARGE SCALE GENOMIC DNA]</scope>
    <source>
        <strain evidence="5 6">NCTC8502</strain>
    </source>
</reference>
<dbReference type="SUPFAM" id="SSF116734">
    <property type="entry name" value="DNA methylase specificity domain"/>
    <property type="match status" value="2"/>
</dbReference>
<accession>A0ABY1VTW3</accession>
<keyword evidence="2" id="KW-0680">Restriction system</keyword>
<evidence type="ECO:0000313" key="6">
    <source>
        <dbReference type="Proteomes" id="UP000249400"/>
    </source>
</evidence>
<evidence type="ECO:0000256" key="3">
    <source>
        <dbReference type="ARBA" id="ARBA00023125"/>
    </source>
</evidence>
<dbReference type="InterPro" id="IPR044946">
    <property type="entry name" value="Restrct_endonuc_typeI_TRD_sf"/>
</dbReference>
<organism evidence="5 6">
    <name type="scientific">Haemophilus aegyptius</name>
    <dbReference type="NCBI Taxonomy" id="197575"/>
    <lineage>
        <taxon>Bacteria</taxon>
        <taxon>Pseudomonadati</taxon>
        <taxon>Pseudomonadota</taxon>
        <taxon>Gammaproteobacteria</taxon>
        <taxon>Pasteurellales</taxon>
        <taxon>Pasteurellaceae</taxon>
        <taxon>Haemophilus</taxon>
    </lineage>
</organism>
<dbReference type="Pfam" id="PF01420">
    <property type="entry name" value="Methylase_S"/>
    <property type="match status" value="2"/>
</dbReference>
<dbReference type="CDD" id="cd17291">
    <property type="entry name" value="RMtype1_S_MgeORF438P-TRD-CR_like"/>
    <property type="match status" value="1"/>
</dbReference>
<evidence type="ECO:0000259" key="4">
    <source>
        <dbReference type="Pfam" id="PF01420"/>
    </source>
</evidence>
<dbReference type="CDD" id="cd17268">
    <property type="entry name" value="RMtype1_S_Ara36733I_TRD1-CR1_like"/>
    <property type="match status" value="1"/>
</dbReference>
<evidence type="ECO:0000256" key="2">
    <source>
        <dbReference type="ARBA" id="ARBA00022747"/>
    </source>
</evidence>
<keyword evidence="6" id="KW-1185">Reference proteome</keyword>
<feature type="domain" description="Type I restriction modification DNA specificity" evidence="4">
    <location>
        <begin position="225"/>
        <end position="401"/>
    </location>
</feature>
<dbReference type="PANTHER" id="PTHR43140">
    <property type="entry name" value="TYPE-1 RESTRICTION ENZYME ECOKI SPECIFICITY PROTEIN"/>
    <property type="match status" value="1"/>
</dbReference>
<dbReference type="InterPro" id="IPR051212">
    <property type="entry name" value="Type-I_RE_S_subunit"/>
</dbReference>
<feature type="domain" description="Type I restriction modification DNA specificity" evidence="4">
    <location>
        <begin position="65"/>
        <end position="191"/>
    </location>
</feature>
<dbReference type="Proteomes" id="UP000249400">
    <property type="component" value="Chromosome 1"/>
</dbReference>
<dbReference type="Gene3D" id="3.90.220.20">
    <property type="entry name" value="DNA methylase specificity domains"/>
    <property type="match status" value="2"/>
</dbReference>
<dbReference type="PANTHER" id="PTHR43140:SF1">
    <property type="entry name" value="TYPE I RESTRICTION ENZYME ECOKI SPECIFICITY SUBUNIT"/>
    <property type="match status" value="1"/>
</dbReference>
<sequence length="418" mass="48214">MKNNRTFLEKLLDGAEVERKPLWSITTWDKRFNAVEKEKQPKVIKYHYYLASELKPLIVDGGNVKLLTTNESDIWTTEELVQNNISEGEIIAIPWGGNPIVQYYKGKFVTADNRIATSNNTKILDNKFLYYFLLSKLDVISSFYRGSGIKHPSMYHVLEMLIPIPPLSVQTEIVKILDTLTELTSELTSELILRQKQYEYYREKLLSFDSLELSGGGGGGVVQWIKLIDLGELIRGNGLQKKDFTETGVPAIHYGQIYTYYGTFATKTKSFVSPELAKKLKKAKYGDVLIAGTSENLKDVMKPLGWLGSEIAFSGDMFAFRPNKRVNTKYLTYILQTERFYKFKEKYAQGTKVIRVKADNFLNYEIPLPTFEEQHRIVSILDKFETLTNSITEGLPLAIEQRQKRYEYYRELLLNFKQ</sequence>
<comment type="similarity">
    <text evidence="1">Belongs to the type-I restriction system S methylase family.</text>
</comment>
<evidence type="ECO:0000256" key="1">
    <source>
        <dbReference type="ARBA" id="ARBA00010923"/>
    </source>
</evidence>
<name>A0ABY1VTW3_HAEAE</name>
<evidence type="ECO:0000313" key="5">
    <source>
        <dbReference type="EMBL" id="SQH36811.1"/>
    </source>
</evidence>
<dbReference type="InterPro" id="IPR000055">
    <property type="entry name" value="Restrct_endonuc_typeI_TRD"/>
</dbReference>